<protein>
    <recommendedName>
        <fullName evidence="3">DUF4157 domain-containing protein</fullName>
    </recommendedName>
</protein>
<dbReference type="STRING" id="1285928.SAMN04487894_10313"/>
<proteinExistence type="predicted"/>
<name>A0A1G6MRP0_NIADE</name>
<gene>
    <name evidence="1" type="ORF">SAMN04487894_10313</name>
</gene>
<dbReference type="OrthoDB" id="6402335at2"/>
<dbReference type="Proteomes" id="UP000198757">
    <property type="component" value="Unassembled WGS sequence"/>
</dbReference>
<evidence type="ECO:0000313" key="2">
    <source>
        <dbReference type="Proteomes" id="UP000198757"/>
    </source>
</evidence>
<organism evidence="1 2">
    <name type="scientific">Niabella drilacis (strain DSM 25811 / CCM 8410 / CCUG 62505 / LMG 26954 / E90)</name>
    <dbReference type="NCBI Taxonomy" id="1285928"/>
    <lineage>
        <taxon>Bacteria</taxon>
        <taxon>Pseudomonadati</taxon>
        <taxon>Bacteroidota</taxon>
        <taxon>Chitinophagia</taxon>
        <taxon>Chitinophagales</taxon>
        <taxon>Chitinophagaceae</taxon>
        <taxon>Niabella</taxon>
    </lineage>
</organism>
<keyword evidence="2" id="KW-1185">Reference proteome</keyword>
<evidence type="ECO:0000313" key="1">
    <source>
        <dbReference type="EMBL" id="SDC58219.1"/>
    </source>
</evidence>
<sequence>MSINGLRELYPDFKRAATYFIIGFRQQGGTVRDNLSIIGSEVVMSFSGRDSAGLAGIVVHEYVHTQQSKPDFRNINVLTSSIREGACDFISELVLRKDLTLPYIKYGLKNEVAVWKVFVQDMLSTANDFWVGTGNNPLLPEKD</sequence>
<reference evidence="2" key="1">
    <citation type="submission" date="2016-10" db="EMBL/GenBank/DDBJ databases">
        <authorList>
            <person name="Varghese N."/>
            <person name="Submissions S."/>
        </authorList>
    </citation>
    <scope>NUCLEOTIDE SEQUENCE [LARGE SCALE GENOMIC DNA]</scope>
    <source>
        <strain evidence="2">DSM 25811 / CCM 8410 / LMG 26954 / E90</strain>
    </source>
</reference>
<dbReference type="EMBL" id="FMZO01000003">
    <property type="protein sequence ID" value="SDC58219.1"/>
    <property type="molecule type" value="Genomic_DNA"/>
</dbReference>
<accession>A0A1G6MRP0</accession>
<evidence type="ECO:0008006" key="3">
    <source>
        <dbReference type="Google" id="ProtNLM"/>
    </source>
</evidence>
<dbReference type="RefSeq" id="WP_090389210.1">
    <property type="nucleotide sequence ID" value="NZ_FMZO01000003.1"/>
</dbReference>
<dbReference type="AlphaFoldDB" id="A0A1G6MRP0"/>